<dbReference type="Proteomes" id="UP000231693">
    <property type="component" value="Unassembled WGS sequence"/>
</dbReference>
<reference evidence="7 8" key="1">
    <citation type="submission" date="2017-11" db="EMBL/GenBank/DDBJ databases">
        <title>Genomic Encyclopedia of Archaeal and Bacterial Type Strains, Phase II (KMG-II): From Individual Species to Whole Genera.</title>
        <authorList>
            <person name="Goeker M."/>
        </authorList>
    </citation>
    <scope>NUCLEOTIDE SEQUENCE [LARGE SCALE GENOMIC DNA]</scope>
    <source>
        <strain evidence="7 8">DSM 25478</strain>
    </source>
</reference>
<accession>A0A2M9CYF8</accession>
<feature type="transmembrane region" description="Helical" evidence="5">
    <location>
        <begin position="42"/>
        <end position="60"/>
    </location>
</feature>
<dbReference type="AlphaFoldDB" id="A0A2M9CYF8"/>
<keyword evidence="4 5" id="KW-0472">Membrane</keyword>
<dbReference type="GO" id="GO:0012505">
    <property type="term" value="C:endomembrane system"/>
    <property type="evidence" value="ECO:0007669"/>
    <property type="project" value="UniProtKB-SubCell"/>
</dbReference>
<dbReference type="EMBL" id="PGFE01000001">
    <property type="protein sequence ID" value="PJJ76972.1"/>
    <property type="molecule type" value="Genomic_DNA"/>
</dbReference>
<feature type="transmembrane region" description="Helical" evidence="5">
    <location>
        <begin position="80"/>
        <end position="102"/>
    </location>
</feature>
<dbReference type="InterPro" id="IPR003807">
    <property type="entry name" value="DUF202"/>
</dbReference>
<evidence type="ECO:0000256" key="4">
    <source>
        <dbReference type="ARBA" id="ARBA00023136"/>
    </source>
</evidence>
<keyword evidence="3 5" id="KW-1133">Transmembrane helix</keyword>
<name>A0A2M9CYF8_9CELL</name>
<dbReference type="OrthoDB" id="3701077at2"/>
<sequence>MVERDSGAQPERTALAWQRTVLSVTIGSLVLAATGVRMDTHWIAVVAVGIAAAAFLPFVFRAPQGGVPSHGRLHGWWFLVRMVVLVATLGFVGAAAVVASILRG</sequence>
<keyword evidence="8" id="KW-1185">Reference proteome</keyword>
<comment type="caution">
    <text evidence="7">The sequence shown here is derived from an EMBL/GenBank/DDBJ whole genome shotgun (WGS) entry which is preliminary data.</text>
</comment>
<comment type="subcellular location">
    <subcellularLocation>
        <location evidence="1">Endomembrane system</location>
        <topology evidence="1">Multi-pass membrane protein</topology>
    </subcellularLocation>
</comment>
<dbReference type="RefSeq" id="WP_100421438.1">
    <property type="nucleotide sequence ID" value="NZ_BOOX01000009.1"/>
</dbReference>
<evidence type="ECO:0000259" key="6">
    <source>
        <dbReference type="Pfam" id="PF02656"/>
    </source>
</evidence>
<organism evidence="7 8">
    <name type="scientific">Sediminihabitans luteus</name>
    <dbReference type="NCBI Taxonomy" id="1138585"/>
    <lineage>
        <taxon>Bacteria</taxon>
        <taxon>Bacillati</taxon>
        <taxon>Actinomycetota</taxon>
        <taxon>Actinomycetes</taxon>
        <taxon>Micrococcales</taxon>
        <taxon>Cellulomonadaceae</taxon>
        <taxon>Sediminihabitans</taxon>
    </lineage>
</organism>
<protein>
    <submittedName>
        <fullName evidence="7">Uncharacterized protein DUF202</fullName>
    </submittedName>
</protein>
<proteinExistence type="predicted"/>
<dbReference type="Pfam" id="PF02656">
    <property type="entry name" value="DUF202"/>
    <property type="match status" value="1"/>
</dbReference>
<feature type="domain" description="DUF202" evidence="6">
    <location>
        <begin position="6"/>
        <end position="56"/>
    </location>
</feature>
<feature type="transmembrane region" description="Helical" evidence="5">
    <location>
        <begin position="16"/>
        <end position="35"/>
    </location>
</feature>
<gene>
    <name evidence="7" type="ORF">CLV28_0184</name>
</gene>
<evidence type="ECO:0000313" key="7">
    <source>
        <dbReference type="EMBL" id="PJJ76972.1"/>
    </source>
</evidence>
<evidence type="ECO:0000313" key="8">
    <source>
        <dbReference type="Proteomes" id="UP000231693"/>
    </source>
</evidence>
<evidence type="ECO:0000256" key="1">
    <source>
        <dbReference type="ARBA" id="ARBA00004127"/>
    </source>
</evidence>
<evidence type="ECO:0000256" key="5">
    <source>
        <dbReference type="SAM" id="Phobius"/>
    </source>
</evidence>
<keyword evidence="2 5" id="KW-0812">Transmembrane</keyword>
<evidence type="ECO:0000256" key="2">
    <source>
        <dbReference type="ARBA" id="ARBA00022692"/>
    </source>
</evidence>
<evidence type="ECO:0000256" key="3">
    <source>
        <dbReference type="ARBA" id="ARBA00022989"/>
    </source>
</evidence>